<dbReference type="PANTHER" id="PTHR13604:SF0">
    <property type="entry name" value="ABASIC SITE PROCESSING PROTEIN HMCES"/>
    <property type="match status" value="1"/>
</dbReference>
<keyword evidence="10" id="KW-1185">Reference proteome</keyword>
<dbReference type="EMBL" id="LT629792">
    <property type="protein sequence ID" value="SDU07415.1"/>
    <property type="molecule type" value="Genomic_DNA"/>
</dbReference>
<proteinExistence type="inferred from homology"/>
<gene>
    <name evidence="9" type="ORF">SAMN04489714_2004</name>
</gene>
<dbReference type="EC" id="3.4.-.-" evidence="8"/>
<evidence type="ECO:0000313" key="9">
    <source>
        <dbReference type="EMBL" id="SDU07415.1"/>
    </source>
</evidence>
<keyword evidence="6" id="KW-0238">DNA-binding</keyword>
<reference evidence="9 10" key="1">
    <citation type="submission" date="2016-10" db="EMBL/GenBank/DDBJ databases">
        <authorList>
            <person name="Varghese N."/>
            <person name="Submissions S."/>
        </authorList>
    </citation>
    <scope>NUCLEOTIDE SEQUENCE [LARGE SCALE GENOMIC DNA]</scope>
    <source>
        <strain evidence="9 10">DSM 9169</strain>
    </source>
</reference>
<accession>A0ABY0VC26</accession>
<comment type="similarity">
    <text evidence="1 8">Belongs to the SOS response-associated peptidase family.</text>
</comment>
<dbReference type="RefSeq" id="WP_092648935.1">
    <property type="nucleotide sequence ID" value="NZ_LT629792.1"/>
</dbReference>
<evidence type="ECO:0000256" key="3">
    <source>
        <dbReference type="ARBA" id="ARBA00022763"/>
    </source>
</evidence>
<keyword evidence="2 8" id="KW-0645">Protease</keyword>
<organism evidence="9 10">
    <name type="scientific">Schaalia radingae</name>
    <dbReference type="NCBI Taxonomy" id="131110"/>
    <lineage>
        <taxon>Bacteria</taxon>
        <taxon>Bacillati</taxon>
        <taxon>Actinomycetota</taxon>
        <taxon>Actinomycetes</taxon>
        <taxon>Actinomycetales</taxon>
        <taxon>Actinomycetaceae</taxon>
        <taxon>Schaalia</taxon>
    </lineage>
</organism>
<dbReference type="InterPro" id="IPR003738">
    <property type="entry name" value="SRAP"/>
</dbReference>
<evidence type="ECO:0000256" key="7">
    <source>
        <dbReference type="ARBA" id="ARBA00023239"/>
    </source>
</evidence>
<evidence type="ECO:0000256" key="4">
    <source>
        <dbReference type="ARBA" id="ARBA00022801"/>
    </source>
</evidence>
<dbReference type="PANTHER" id="PTHR13604">
    <property type="entry name" value="DC12-RELATED"/>
    <property type="match status" value="1"/>
</dbReference>
<keyword evidence="3" id="KW-0227">DNA damage</keyword>
<evidence type="ECO:0000256" key="2">
    <source>
        <dbReference type="ARBA" id="ARBA00022670"/>
    </source>
</evidence>
<keyword evidence="7" id="KW-0456">Lyase</keyword>
<keyword evidence="4 8" id="KW-0378">Hydrolase</keyword>
<dbReference type="Proteomes" id="UP000198976">
    <property type="component" value="Chromosome I"/>
</dbReference>
<evidence type="ECO:0000256" key="5">
    <source>
        <dbReference type="ARBA" id="ARBA00023124"/>
    </source>
</evidence>
<keyword evidence="5" id="KW-0190">Covalent protein-DNA linkage</keyword>
<name>A0ABY0VC26_9ACTO</name>
<sequence>MCGRFVLFGNDDDMQDLFELDQLLGLTVPSYNIAPTQPIRVIMEHYADRLVRVMTDATWGLVPSWAKPGFRPMINARAETVTEKPSFRGPVRHHRCLVPANGYYEWQGKQPWFLSADEGDPLMAFAGICDSWTCAILTRSAPDALGTIHDRTPLIVPRELWGAWLDPHLDRPDEVRSLIDAVPEPHLLPRRVGREVGSVKNNDPSLISPLERA</sequence>
<evidence type="ECO:0000313" key="10">
    <source>
        <dbReference type="Proteomes" id="UP000198976"/>
    </source>
</evidence>
<dbReference type="Gene3D" id="3.90.1680.10">
    <property type="entry name" value="SOS response associated peptidase-like"/>
    <property type="match status" value="1"/>
</dbReference>
<dbReference type="SUPFAM" id="SSF143081">
    <property type="entry name" value="BB1717-like"/>
    <property type="match status" value="1"/>
</dbReference>
<dbReference type="Pfam" id="PF02586">
    <property type="entry name" value="SRAP"/>
    <property type="match status" value="1"/>
</dbReference>
<evidence type="ECO:0000256" key="6">
    <source>
        <dbReference type="ARBA" id="ARBA00023125"/>
    </source>
</evidence>
<evidence type="ECO:0000256" key="8">
    <source>
        <dbReference type="RuleBase" id="RU364100"/>
    </source>
</evidence>
<dbReference type="InterPro" id="IPR036590">
    <property type="entry name" value="SRAP-like"/>
</dbReference>
<protein>
    <recommendedName>
        <fullName evidence="8">Abasic site processing protein</fullName>
        <ecNumber evidence="8">3.4.-.-</ecNumber>
    </recommendedName>
</protein>
<evidence type="ECO:0000256" key="1">
    <source>
        <dbReference type="ARBA" id="ARBA00008136"/>
    </source>
</evidence>